<sequence length="149" mass="17964">MTTSMYFQDRQCSSGNRWTQLYCLTGRCKNSLEFYREDLFFLKRLMGKYAIWIEDNDNLKSIRKIENDLVKSAEKLNQLIAEVKTHAVMLQRFIENPGIQDFELVYKRHEFLEERVASFIRRFGENRRKVLSFTERILQEEGLEHLLEK</sequence>
<evidence type="ECO:0000313" key="2">
    <source>
        <dbReference type="Proteomes" id="UP001262889"/>
    </source>
</evidence>
<dbReference type="RefSeq" id="WP_311535111.1">
    <property type="nucleotide sequence ID" value="NZ_JAVRHQ010000013.1"/>
</dbReference>
<keyword evidence="2" id="KW-1185">Reference proteome</keyword>
<gene>
    <name evidence="1" type="ORF">RM553_11670</name>
</gene>
<organism evidence="1 2">
    <name type="scientific">Autumnicola tepida</name>
    <dbReference type="NCBI Taxonomy" id="3075595"/>
    <lineage>
        <taxon>Bacteria</taxon>
        <taxon>Pseudomonadati</taxon>
        <taxon>Bacteroidota</taxon>
        <taxon>Flavobacteriia</taxon>
        <taxon>Flavobacteriales</taxon>
        <taxon>Flavobacteriaceae</taxon>
        <taxon>Autumnicola</taxon>
    </lineage>
</organism>
<proteinExistence type="predicted"/>
<dbReference type="Proteomes" id="UP001262889">
    <property type="component" value="Unassembled WGS sequence"/>
</dbReference>
<dbReference type="EMBL" id="JAVRHQ010000013">
    <property type="protein sequence ID" value="MDT0643491.1"/>
    <property type="molecule type" value="Genomic_DNA"/>
</dbReference>
<protein>
    <submittedName>
        <fullName evidence="1">Uncharacterized protein</fullName>
    </submittedName>
</protein>
<name>A0ABU3CAX0_9FLAO</name>
<comment type="caution">
    <text evidence="1">The sequence shown here is derived from an EMBL/GenBank/DDBJ whole genome shotgun (WGS) entry which is preliminary data.</text>
</comment>
<accession>A0ABU3CAX0</accession>
<reference evidence="1 2" key="1">
    <citation type="submission" date="2023-09" db="EMBL/GenBank/DDBJ databases">
        <authorList>
            <person name="Rey-Velasco X."/>
        </authorList>
    </citation>
    <scope>NUCLEOTIDE SEQUENCE [LARGE SCALE GENOMIC DNA]</scope>
    <source>
        <strain evidence="1 2">F363</strain>
    </source>
</reference>
<evidence type="ECO:0000313" key="1">
    <source>
        <dbReference type="EMBL" id="MDT0643491.1"/>
    </source>
</evidence>